<evidence type="ECO:0000313" key="2">
    <source>
        <dbReference type="EMBL" id="CAJ1954196.1"/>
    </source>
</evidence>
<dbReference type="Proteomes" id="UP001295423">
    <property type="component" value="Unassembled WGS sequence"/>
</dbReference>
<dbReference type="AlphaFoldDB" id="A0AAD2FW85"/>
<reference evidence="2" key="1">
    <citation type="submission" date="2023-08" db="EMBL/GenBank/DDBJ databases">
        <authorList>
            <person name="Audoor S."/>
            <person name="Bilcke G."/>
        </authorList>
    </citation>
    <scope>NUCLEOTIDE SEQUENCE</scope>
</reference>
<evidence type="ECO:0000313" key="3">
    <source>
        <dbReference type="Proteomes" id="UP001295423"/>
    </source>
</evidence>
<gene>
    <name evidence="2" type="ORF">CYCCA115_LOCUS14791</name>
</gene>
<dbReference type="EMBL" id="CAKOGP040001858">
    <property type="protein sequence ID" value="CAJ1954196.1"/>
    <property type="molecule type" value="Genomic_DNA"/>
</dbReference>
<feature type="signal peptide" evidence="1">
    <location>
        <begin position="1"/>
        <end position="21"/>
    </location>
</feature>
<comment type="caution">
    <text evidence="2">The sequence shown here is derived from an EMBL/GenBank/DDBJ whole genome shotgun (WGS) entry which is preliminary data.</text>
</comment>
<name>A0AAD2FW85_9STRA</name>
<evidence type="ECO:0000256" key="1">
    <source>
        <dbReference type="SAM" id="SignalP"/>
    </source>
</evidence>
<organism evidence="2 3">
    <name type="scientific">Cylindrotheca closterium</name>
    <dbReference type="NCBI Taxonomy" id="2856"/>
    <lineage>
        <taxon>Eukaryota</taxon>
        <taxon>Sar</taxon>
        <taxon>Stramenopiles</taxon>
        <taxon>Ochrophyta</taxon>
        <taxon>Bacillariophyta</taxon>
        <taxon>Bacillariophyceae</taxon>
        <taxon>Bacillariophycidae</taxon>
        <taxon>Bacillariales</taxon>
        <taxon>Bacillariaceae</taxon>
        <taxon>Cylindrotheca</taxon>
    </lineage>
</organism>
<protein>
    <submittedName>
        <fullName evidence="2">Uncharacterized protein</fullName>
    </submittedName>
</protein>
<sequence length="231" mass="25093">MKFTTTTALFSLACFFQVTEAFFGNMATKSAPSSSPSKLQISSLASEAVEIYNQKYPFNTERTSKPNPLGTIGVPTKDFDGTVLVKTRMKAPSVRKSLADITEKEAIASFNALAAVYGEERALGMVKTEPLSLAFDSSVFADTFAIWAEKFGEEETKDMVLRNPGLLSVQPVYAKKTDDSTMAFSYIIAATRPIGAFGPALIVLLVLTPVIEAVTGIPIRETREAFFANLF</sequence>
<accession>A0AAD2FW85</accession>
<proteinExistence type="predicted"/>
<keyword evidence="3" id="KW-1185">Reference proteome</keyword>
<keyword evidence="1" id="KW-0732">Signal</keyword>
<feature type="chain" id="PRO_5041982537" evidence="1">
    <location>
        <begin position="22"/>
        <end position="231"/>
    </location>
</feature>